<dbReference type="InterPro" id="IPR045854">
    <property type="entry name" value="NO2/SO3_Rdtase_4Fe4S_sf"/>
</dbReference>
<dbReference type="InterPro" id="IPR017220">
    <property type="entry name" value="Sulphite_reductase_assimil"/>
</dbReference>
<keyword evidence="1" id="KW-0004">4Fe-4S</keyword>
<dbReference type="Proteomes" id="UP000000663">
    <property type="component" value="Chromosome"/>
</dbReference>
<dbReference type="PATRIC" id="fig|351160.9.peg.547"/>
<dbReference type="EC" id="1.8.-.-" evidence="9"/>
<dbReference type="eggNOG" id="arCOG02056">
    <property type="taxonomic scope" value="Archaea"/>
</dbReference>
<feature type="domain" description="Nitrite/Sulfite reductase ferredoxin-like" evidence="8">
    <location>
        <begin position="14"/>
        <end position="77"/>
    </location>
</feature>
<evidence type="ECO:0000313" key="9">
    <source>
        <dbReference type="EMBL" id="CAJ37736.1"/>
    </source>
</evidence>
<dbReference type="PIRSF" id="PIRSF037487">
    <property type="entry name" value="Sulfite_red_assimil"/>
    <property type="match status" value="1"/>
</dbReference>
<evidence type="ECO:0000313" key="10">
    <source>
        <dbReference type="Proteomes" id="UP000000663"/>
    </source>
</evidence>
<dbReference type="KEGG" id="rci:RCIX2692"/>
<evidence type="ECO:0000256" key="6">
    <source>
        <dbReference type="ARBA" id="ARBA00023014"/>
    </source>
</evidence>
<dbReference type="InterPro" id="IPR052034">
    <property type="entry name" value="NasD-like"/>
</dbReference>
<evidence type="ECO:0000256" key="4">
    <source>
        <dbReference type="ARBA" id="ARBA00023002"/>
    </source>
</evidence>
<dbReference type="GO" id="GO:0020037">
    <property type="term" value="F:heme binding"/>
    <property type="evidence" value="ECO:0007669"/>
    <property type="project" value="InterPro"/>
</dbReference>
<dbReference type="RefSeq" id="WP_012034850.1">
    <property type="nucleotide sequence ID" value="NC_009464.1"/>
</dbReference>
<feature type="domain" description="Nitrite/sulphite reductase 4Fe-4S" evidence="7">
    <location>
        <begin position="86"/>
        <end position="220"/>
    </location>
</feature>
<dbReference type="STRING" id="351160.RCIX2692"/>
<proteinExistence type="predicted"/>
<dbReference type="Pfam" id="PF01077">
    <property type="entry name" value="NIR_SIR"/>
    <property type="match status" value="1"/>
</dbReference>
<dbReference type="Gene3D" id="3.30.413.10">
    <property type="entry name" value="Sulfite Reductase Hemoprotein, domain 1"/>
    <property type="match status" value="1"/>
</dbReference>
<gene>
    <name evidence="9" type="ORF">RCIX2692</name>
</gene>
<dbReference type="SUPFAM" id="SSF55124">
    <property type="entry name" value="Nitrite/Sulfite reductase N-terminal domain-like"/>
    <property type="match status" value="1"/>
</dbReference>
<evidence type="ECO:0000256" key="1">
    <source>
        <dbReference type="ARBA" id="ARBA00022485"/>
    </source>
</evidence>
<name>Q0W1K7_METAR</name>
<evidence type="ECO:0000259" key="7">
    <source>
        <dbReference type="Pfam" id="PF01077"/>
    </source>
</evidence>
<keyword evidence="2" id="KW-0349">Heme</keyword>
<dbReference type="InterPro" id="IPR006067">
    <property type="entry name" value="NO2/SO3_Rdtase_4Fe4S_dom"/>
</dbReference>
<evidence type="ECO:0000256" key="2">
    <source>
        <dbReference type="ARBA" id="ARBA00022617"/>
    </source>
</evidence>
<keyword evidence="5" id="KW-0408">Iron</keyword>
<dbReference type="PANTHER" id="PTHR43809">
    <property type="entry name" value="NITRITE REDUCTASE (NADH) LARGE SUBUNIT"/>
    <property type="match status" value="1"/>
</dbReference>
<sequence>MITKKDLLDKAAILQRDKETYAIAPHIAGGICDSNTLRKLADVADKYHAAAIKITGAQRIAIVGLKEEDIDKAWTDLGIKPGAAVGMCVRSIKVCPGTTFCKRGVQDSVGLGLALDSAYHGMTTPSKFKIGVSGCPNSCGESWLKDLGFLGTGKGFKCIVGGDGGRTPRIGRELVDGLTIDQAKTLAEKIIQYYRTNGKERERMGAFIDRIGWDEFKKNVLD</sequence>
<protein>
    <submittedName>
        <fullName evidence="9">Sulfite reductase, assimilatory</fullName>
        <ecNumber evidence="9">1.8.-.-</ecNumber>
    </submittedName>
</protein>
<evidence type="ECO:0000259" key="8">
    <source>
        <dbReference type="Pfam" id="PF03460"/>
    </source>
</evidence>
<dbReference type="InterPro" id="IPR006066">
    <property type="entry name" value="NO2/SO3_Rdtase_FeS/sirohaem_BS"/>
</dbReference>
<dbReference type="PROSITE" id="PS00365">
    <property type="entry name" value="NIR_SIR"/>
    <property type="match status" value="1"/>
</dbReference>
<dbReference type="PRINTS" id="PR00397">
    <property type="entry name" value="SIROHAEM"/>
</dbReference>
<accession>Q0W1K7</accession>
<dbReference type="GO" id="GO:0046872">
    <property type="term" value="F:metal ion binding"/>
    <property type="evidence" value="ECO:0007669"/>
    <property type="project" value="UniProtKB-KW"/>
</dbReference>
<reference evidence="9 10" key="1">
    <citation type="journal article" date="2006" name="Science">
        <title>Genome of rice cluster I archaea -- the key methane producers in the rice rhizosphere.</title>
        <authorList>
            <person name="Erkel C."/>
            <person name="Kube M."/>
            <person name="Reinhardt R."/>
            <person name="Liesack W."/>
        </authorList>
    </citation>
    <scope>NUCLEOTIDE SEQUENCE [LARGE SCALE GENOMIC DNA]</scope>
    <source>
        <strain evidence="10">DSM 22066 / NBRC 105507 / MRE50</strain>
    </source>
</reference>
<keyword evidence="4 9" id="KW-0560">Oxidoreductase</keyword>
<dbReference type="GeneID" id="5143274"/>
<organism evidence="9 10">
    <name type="scientific">Methanocella arvoryzae (strain DSM 22066 / NBRC 105507 / MRE50)</name>
    <dbReference type="NCBI Taxonomy" id="351160"/>
    <lineage>
        <taxon>Archaea</taxon>
        <taxon>Methanobacteriati</taxon>
        <taxon>Methanobacteriota</taxon>
        <taxon>Stenosarchaea group</taxon>
        <taxon>Methanomicrobia</taxon>
        <taxon>Methanocellales</taxon>
        <taxon>Methanocellaceae</taxon>
        <taxon>Methanocella</taxon>
    </lineage>
</organism>
<dbReference type="GO" id="GO:0016491">
    <property type="term" value="F:oxidoreductase activity"/>
    <property type="evidence" value="ECO:0007669"/>
    <property type="project" value="UniProtKB-KW"/>
</dbReference>
<dbReference type="EMBL" id="AM114193">
    <property type="protein sequence ID" value="CAJ37736.1"/>
    <property type="molecule type" value="Genomic_DNA"/>
</dbReference>
<dbReference type="InterPro" id="IPR005117">
    <property type="entry name" value="NiRdtase/SiRdtase_haem-b_fer"/>
</dbReference>
<evidence type="ECO:0000256" key="5">
    <source>
        <dbReference type="ARBA" id="ARBA00023004"/>
    </source>
</evidence>
<dbReference type="GO" id="GO:0051539">
    <property type="term" value="F:4 iron, 4 sulfur cluster binding"/>
    <property type="evidence" value="ECO:0007669"/>
    <property type="project" value="UniProtKB-KW"/>
</dbReference>
<keyword evidence="3" id="KW-0479">Metal-binding</keyword>
<evidence type="ECO:0000256" key="3">
    <source>
        <dbReference type="ARBA" id="ARBA00022723"/>
    </source>
</evidence>
<dbReference type="SUPFAM" id="SSF56014">
    <property type="entry name" value="Nitrite and sulphite reductase 4Fe-4S domain-like"/>
    <property type="match status" value="1"/>
</dbReference>
<keyword evidence="6" id="KW-0411">Iron-sulfur</keyword>
<dbReference type="AlphaFoldDB" id="Q0W1K7"/>
<dbReference type="Gene3D" id="3.90.480.10">
    <property type="entry name" value="Sulfite Reductase Hemoprotein,Domain 2"/>
    <property type="match status" value="1"/>
</dbReference>
<dbReference type="InterPro" id="IPR036136">
    <property type="entry name" value="Nit/Sulf_reduc_fer-like_dom_sf"/>
</dbReference>
<keyword evidence="10" id="KW-1185">Reference proteome</keyword>
<dbReference type="Pfam" id="PF03460">
    <property type="entry name" value="NIR_SIR_ferr"/>
    <property type="match status" value="1"/>
</dbReference>
<dbReference type="PANTHER" id="PTHR43809:SF1">
    <property type="entry name" value="NITRITE REDUCTASE (NADH) LARGE SUBUNIT"/>
    <property type="match status" value="1"/>
</dbReference>